<evidence type="ECO:0000313" key="2">
    <source>
        <dbReference type="Proteomes" id="UP000701702"/>
    </source>
</evidence>
<gene>
    <name evidence="1" type="ORF">LMG23994_00416</name>
</gene>
<comment type="caution">
    <text evidence="1">The sequence shown here is derived from an EMBL/GenBank/DDBJ whole genome shotgun (WGS) entry which is preliminary data.</text>
</comment>
<accession>A0ABM8WBZ4</accession>
<keyword evidence="2" id="KW-1185">Reference proteome</keyword>
<protein>
    <submittedName>
        <fullName evidence="1">Uncharacterized protein</fullName>
    </submittedName>
</protein>
<dbReference type="Proteomes" id="UP000701702">
    <property type="component" value="Unassembled WGS sequence"/>
</dbReference>
<sequence>MSSLELWCIALAATGLLLLARVYAIYRIRAAFMADPRLREVLYSRLPGYDEMAFAPWHWARWTIGAWRSFALNSVDAEKRQV</sequence>
<reference evidence="1 2" key="1">
    <citation type="submission" date="2021-08" db="EMBL/GenBank/DDBJ databases">
        <authorList>
            <person name="Peeters C."/>
        </authorList>
    </citation>
    <scope>NUCLEOTIDE SEQUENCE [LARGE SCALE GENOMIC DNA]</scope>
    <source>
        <strain evidence="1 2">LMG 23994</strain>
    </source>
</reference>
<proteinExistence type="predicted"/>
<organism evidence="1 2">
    <name type="scientific">Cupriavidus pinatubonensis</name>
    <dbReference type="NCBI Taxonomy" id="248026"/>
    <lineage>
        <taxon>Bacteria</taxon>
        <taxon>Pseudomonadati</taxon>
        <taxon>Pseudomonadota</taxon>
        <taxon>Betaproteobacteria</taxon>
        <taxon>Burkholderiales</taxon>
        <taxon>Burkholderiaceae</taxon>
        <taxon>Cupriavidus</taxon>
    </lineage>
</organism>
<name>A0ABM8WBZ4_9BURK</name>
<dbReference type="EMBL" id="CAJZAF010000002">
    <property type="protein sequence ID" value="CAG9164583.1"/>
    <property type="molecule type" value="Genomic_DNA"/>
</dbReference>
<dbReference type="RefSeq" id="WP_223999316.1">
    <property type="nucleotide sequence ID" value="NZ_CAJZAF010000002.1"/>
</dbReference>
<evidence type="ECO:0000313" key="1">
    <source>
        <dbReference type="EMBL" id="CAG9164583.1"/>
    </source>
</evidence>